<proteinExistence type="predicted"/>
<organism evidence="2 3">
    <name type="scientific">Cupriavidus pinatubonensis</name>
    <dbReference type="NCBI Taxonomy" id="248026"/>
    <lineage>
        <taxon>Bacteria</taxon>
        <taxon>Pseudomonadati</taxon>
        <taxon>Pseudomonadota</taxon>
        <taxon>Betaproteobacteria</taxon>
        <taxon>Burkholderiales</taxon>
        <taxon>Burkholderiaceae</taxon>
        <taxon>Cupriavidus</taxon>
    </lineage>
</organism>
<keyword evidence="3" id="KW-1185">Reference proteome</keyword>
<dbReference type="RefSeq" id="WP_224000314.1">
    <property type="nucleotide sequence ID" value="NZ_CAJZAF010000003.1"/>
</dbReference>
<protein>
    <recommendedName>
        <fullName evidence="4">Copper resistance B</fullName>
    </recommendedName>
</protein>
<feature type="region of interest" description="Disordered" evidence="1">
    <location>
        <begin position="1"/>
        <end position="22"/>
    </location>
</feature>
<evidence type="ECO:0000256" key="1">
    <source>
        <dbReference type="SAM" id="MobiDB-lite"/>
    </source>
</evidence>
<evidence type="ECO:0000313" key="2">
    <source>
        <dbReference type="EMBL" id="CAG9166456.1"/>
    </source>
</evidence>
<evidence type="ECO:0000313" key="3">
    <source>
        <dbReference type="Proteomes" id="UP000701702"/>
    </source>
</evidence>
<comment type="caution">
    <text evidence="2">The sequence shown here is derived from an EMBL/GenBank/DDBJ whole genome shotgun (WGS) entry which is preliminary data.</text>
</comment>
<dbReference type="Pfam" id="PF05275">
    <property type="entry name" value="CopB"/>
    <property type="match status" value="1"/>
</dbReference>
<sequence length="103" mass="11297">MTQWRTSIASPGCAQSTTSVSRNACSPDFEANAYSKTDEARGIGSGLSDLKIGLRLRYEIRRQFAPYIGVVWGKKLGNTADLARVAGERTTDKQIVAGVRIWF</sequence>
<reference evidence="2 3" key="1">
    <citation type="submission" date="2021-08" db="EMBL/GenBank/DDBJ databases">
        <authorList>
            <person name="Peeters C."/>
        </authorList>
    </citation>
    <scope>NUCLEOTIDE SEQUENCE [LARGE SCALE GENOMIC DNA]</scope>
    <source>
        <strain evidence="2 3">LMG 23994</strain>
    </source>
</reference>
<evidence type="ECO:0008006" key="4">
    <source>
        <dbReference type="Google" id="ProtNLM"/>
    </source>
</evidence>
<name>A0ABN7Y209_9BURK</name>
<gene>
    <name evidence="2" type="ORF">LMG23994_00996</name>
</gene>
<dbReference type="InterPro" id="IPR007939">
    <property type="entry name" value="Cu-R_B_prcur"/>
</dbReference>
<accession>A0ABN7Y209</accession>
<dbReference type="EMBL" id="CAJZAF010000003">
    <property type="protein sequence ID" value="CAG9166456.1"/>
    <property type="molecule type" value="Genomic_DNA"/>
</dbReference>
<dbReference type="Proteomes" id="UP000701702">
    <property type="component" value="Unassembled WGS sequence"/>
</dbReference>